<organism evidence="3 4">
    <name type="scientific">Coptis chinensis</name>
    <dbReference type="NCBI Taxonomy" id="261450"/>
    <lineage>
        <taxon>Eukaryota</taxon>
        <taxon>Viridiplantae</taxon>
        <taxon>Streptophyta</taxon>
        <taxon>Embryophyta</taxon>
        <taxon>Tracheophyta</taxon>
        <taxon>Spermatophyta</taxon>
        <taxon>Magnoliopsida</taxon>
        <taxon>Ranunculales</taxon>
        <taxon>Ranunculaceae</taxon>
        <taxon>Coptidoideae</taxon>
        <taxon>Coptis</taxon>
    </lineage>
</organism>
<protein>
    <recommendedName>
        <fullName evidence="2">HIT-type domain-containing protein</fullName>
    </recommendedName>
</protein>
<evidence type="ECO:0000313" key="3">
    <source>
        <dbReference type="EMBL" id="KAF9605152.1"/>
    </source>
</evidence>
<dbReference type="SUPFAM" id="SSF144232">
    <property type="entry name" value="HIT/MYND zinc finger-like"/>
    <property type="match status" value="1"/>
</dbReference>
<dbReference type="PANTHER" id="PTHR15555">
    <property type="entry name" value="ZINC FINGER HIT DOMAIN CONTAINING PROTEIN 2 PROTEIN FON -RELATED"/>
    <property type="match status" value="1"/>
</dbReference>
<evidence type="ECO:0000256" key="1">
    <source>
        <dbReference type="PROSITE-ProRule" id="PRU00453"/>
    </source>
</evidence>
<feature type="domain" description="HIT-type" evidence="2">
    <location>
        <begin position="25"/>
        <end position="62"/>
    </location>
</feature>
<dbReference type="InterPro" id="IPR039646">
    <property type="entry name" value="ZNHIT2"/>
</dbReference>
<dbReference type="CDD" id="cd23024">
    <property type="entry name" value="zf-HIT_ZNHIT2-3"/>
    <property type="match status" value="1"/>
</dbReference>
<dbReference type="EMBL" id="JADFTS010000005">
    <property type="protein sequence ID" value="KAF9605152.1"/>
    <property type="molecule type" value="Genomic_DNA"/>
</dbReference>
<dbReference type="Proteomes" id="UP000631114">
    <property type="component" value="Unassembled WGS sequence"/>
</dbReference>
<keyword evidence="1" id="KW-0863">Zinc-finger</keyword>
<dbReference type="OrthoDB" id="18412at2759"/>
<keyword evidence="1" id="KW-0862">Zinc</keyword>
<evidence type="ECO:0000259" key="2">
    <source>
        <dbReference type="PROSITE" id="PS51083"/>
    </source>
</evidence>
<dbReference type="Pfam" id="PF04438">
    <property type="entry name" value="zf-HIT"/>
    <property type="match status" value="1"/>
</dbReference>
<dbReference type="PANTHER" id="PTHR15555:SF0">
    <property type="entry name" value="ZINC FINGER HIT DOMAIN-CONTAINING PROTEIN 2"/>
    <property type="match status" value="1"/>
</dbReference>
<proteinExistence type="predicted"/>
<keyword evidence="1" id="KW-0479">Metal-binding</keyword>
<sequence>MEETIVTSEKTSTSFPASSATRLICRVCQKQFSNYTCPRCNSRYCSLECYKVSSELNSHSLCCTESFMRENVVEQLGQMQPNDEAKQKMIDILKRVHSEEENESVDEDDVDDVSRLGAYLVLPKCVEIESPGFPSNALRGPVKLRSFVELTMDIASASPRRYFFESRI</sequence>
<dbReference type="GO" id="GO:0008270">
    <property type="term" value="F:zinc ion binding"/>
    <property type="evidence" value="ECO:0007669"/>
    <property type="project" value="UniProtKB-UniRule"/>
</dbReference>
<dbReference type="InterPro" id="IPR007529">
    <property type="entry name" value="Znf_HIT"/>
</dbReference>
<dbReference type="PROSITE" id="PS51083">
    <property type="entry name" value="ZF_HIT"/>
    <property type="match status" value="1"/>
</dbReference>
<keyword evidence="4" id="KW-1185">Reference proteome</keyword>
<name>A0A835LUA0_9MAGN</name>
<comment type="caution">
    <text evidence="3">The sequence shown here is derived from an EMBL/GenBank/DDBJ whole genome shotgun (WGS) entry which is preliminary data.</text>
</comment>
<accession>A0A835LUA0</accession>
<dbReference type="AlphaFoldDB" id="A0A835LUA0"/>
<evidence type="ECO:0000313" key="4">
    <source>
        <dbReference type="Proteomes" id="UP000631114"/>
    </source>
</evidence>
<dbReference type="Gene3D" id="3.30.60.190">
    <property type="match status" value="1"/>
</dbReference>
<gene>
    <name evidence="3" type="ORF">IFM89_014143</name>
</gene>
<reference evidence="3 4" key="1">
    <citation type="submission" date="2020-10" db="EMBL/GenBank/DDBJ databases">
        <title>The Coptis chinensis genome and diversification of protoberbering-type alkaloids.</title>
        <authorList>
            <person name="Wang B."/>
            <person name="Shu S."/>
            <person name="Song C."/>
            <person name="Liu Y."/>
        </authorList>
    </citation>
    <scope>NUCLEOTIDE SEQUENCE [LARGE SCALE GENOMIC DNA]</scope>
    <source>
        <strain evidence="3">HL-2020</strain>
        <tissue evidence="3">Leaf</tissue>
    </source>
</reference>